<keyword evidence="1" id="KW-0732">Signal</keyword>
<evidence type="ECO:0000313" key="2">
    <source>
        <dbReference type="EMBL" id="EMP26802.1"/>
    </source>
</evidence>
<dbReference type="AlphaFoldDB" id="M7BF22"/>
<dbReference type="EMBL" id="KB576221">
    <property type="protein sequence ID" value="EMP26802.1"/>
    <property type="molecule type" value="Genomic_DNA"/>
</dbReference>
<feature type="chain" id="PRO_5004079992" evidence="1">
    <location>
        <begin position="20"/>
        <end position="55"/>
    </location>
</feature>
<keyword evidence="3" id="KW-1185">Reference proteome</keyword>
<name>M7BF22_CHEMY</name>
<dbReference type="Gene3D" id="2.60.40.10">
    <property type="entry name" value="Immunoglobulins"/>
    <property type="match status" value="1"/>
</dbReference>
<gene>
    <name evidence="2" type="ORF">UY3_16106</name>
</gene>
<feature type="signal peptide" evidence="1">
    <location>
        <begin position="1"/>
        <end position="19"/>
    </location>
</feature>
<evidence type="ECO:0000313" key="3">
    <source>
        <dbReference type="Proteomes" id="UP000031443"/>
    </source>
</evidence>
<dbReference type="Proteomes" id="UP000031443">
    <property type="component" value="Unassembled WGS sequence"/>
</dbReference>
<reference evidence="3" key="1">
    <citation type="journal article" date="2013" name="Nat. Genet.">
        <title>The draft genomes of soft-shell turtle and green sea turtle yield insights into the development and evolution of the turtle-specific body plan.</title>
        <authorList>
            <person name="Wang Z."/>
            <person name="Pascual-Anaya J."/>
            <person name="Zadissa A."/>
            <person name="Li W."/>
            <person name="Niimura Y."/>
            <person name="Huang Z."/>
            <person name="Li C."/>
            <person name="White S."/>
            <person name="Xiong Z."/>
            <person name="Fang D."/>
            <person name="Wang B."/>
            <person name="Ming Y."/>
            <person name="Chen Y."/>
            <person name="Zheng Y."/>
            <person name="Kuraku S."/>
            <person name="Pignatelli M."/>
            <person name="Herrero J."/>
            <person name="Beal K."/>
            <person name="Nozawa M."/>
            <person name="Li Q."/>
            <person name="Wang J."/>
            <person name="Zhang H."/>
            <person name="Yu L."/>
            <person name="Shigenobu S."/>
            <person name="Wang J."/>
            <person name="Liu J."/>
            <person name="Flicek P."/>
            <person name="Searle S."/>
            <person name="Wang J."/>
            <person name="Kuratani S."/>
            <person name="Yin Y."/>
            <person name="Aken B."/>
            <person name="Zhang G."/>
            <person name="Irie N."/>
        </authorList>
    </citation>
    <scope>NUCLEOTIDE SEQUENCE [LARGE SCALE GENOMIC DNA]</scope>
</reference>
<sequence>MISQAQLLWLLVLWIQDSSKDIVMTQISESMSVSPEDTVNINCKAITNFKPYQEQ</sequence>
<proteinExistence type="predicted"/>
<organism evidence="2 3">
    <name type="scientific">Chelonia mydas</name>
    <name type="common">Green sea-turtle</name>
    <name type="synonym">Chelonia agassizi</name>
    <dbReference type="NCBI Taxonomy" id="8469"/>
    <lineage>
        <taxon>Eukaryota</taxon>
        <taxon>Metazoa</taxon>
        <taxon>Chordata</taxon>
        <taxon>Craniata</taxon>
        <taxon>Vertebrata</taxon>
        <taxon>Euteleostomi</taxon>
        <taxon>Archelosauria</taxon>
        <taxon>Testudinata</taxon>
        <taxon>Testudines</taxon>
        <taxon>Cryptodira</taxon>
        <taxon>Durocryptodira</taxon>
        <taxon>Americhelydia</taxon>
        <taxon>Chelonioidea</taxon>
        <taxon>Cheloniidae</taxon>
        <taxon>Chelonia</taxon>
    </lineage>
</organism>
<dbReference type="InterPro" id="IPR013783">
    <property type="entry name" value="Ig-like_fold"/>
</dbReference>
<evidence type="ECO:0000256" key="1">
    <source>
        <dbReference type="SAM" id="SignalP"/>
    </source>
</evidence>
<accession>M7BF22</accession>
<protein>
    <submittedName>
        <fullName evidence="2">Uncharacterized protein</fullName>
    </submittedName>
</protein>